<comment type="caution">
    <text evidence="1">The sequence shown here is derived from an EMBL/GenBank/DDBJ whole genome shotgun (WGS) entry which is preliminary data.</text>
</comment>
<organism evidence="1 2">
    <name type="scientific">Lacticaseibacillus rhamnosus LRHMDP3</name>
    <dbReference type="NCBI Taxonomy" id="1203259"/>
    <lineage>
        <taxon>Bacteria</taxon>
        <taxon>Bacillati</taxon>
        <taxon>Bacillota</taxon>
        <taxon>Bacilli</taxon>
        <taxon>Lactobacillales</taxon>
        <taxon>Lactobacillaceae</taxon>
        <taxon>Lacticaseibacillus</taxon>
    </lineage>
</organism>
<name>A0AB33XXL7_LACRH</name>
<proteinExistence type="predicted"/>
<evidence type="ECO:0000313" key="2">
    <source>
        <dbReference type="Proteomes" id="UP000009352"/>
    </source>
</evidence>
<gene>
    <name evidence="1" type="ORF">LRHMDP3_450</name>
</gene>
<dbReference type="AlphaFoldDB" id="A0AB33XXL7"/>
<dbReference type="EMBL" id="AMQX01000002">
    <property type="protein sequence ID" value="EKS53072.1"/>
    <property type="molecule type" value="Genomic_DNA"/>
</dbReference>
<accession>A0AB33XXL7</accession>
<dbReference type="Proteomes" id="UP000009352">
    <property type="component" value="Unassembled WGS sequence"/>
</dbReference>
<protein>
    <submittedName>
        <fullName evidence="1">Uncharacterized protein</fullName>
    </submittedName>
</protein>
<sequence length="40" mass="4562">MSLASQIHVFIAARTHLTNGRAPERLLAACFNHDHQKSRY</sequence>
<reference evidence="1 2" key="1">
    <citation type="journal article" date="2013" name="Genome Announc.">
        <title>Draft Genome Sequence of Staphylococcus simulans UMC-CNS-990, Isolated from a Case of Chronic Bovine Mastitis.</title>
        <authorList>
            <person name="Calcutt M.J."/>
            <person name="Foecking M.F."/>
            <person name="Hsieh H.Y."/>
            <person name="Perry J."/>
            <person name="Stewart G.C."/>
            <person name="Middleton J.R."/>
        </authorList>
    </citation>
    <scope>NUCLEOTIDE SEQUENCE [LARGE SCALE GENOMIC DNA]</scope>
    <source>
        <strain evidence="1 2">LRHMDP3</strain>
    </source>
</reference>
<evidence type="ECO:0000313" key="1">
    <source>
        <dbReference type="EMBL" id="EKS53072.1"/>
    </source>
</evidence>